<protein>
    <recommendedName>
        <fullName evidence="2">DUF4925 domain-containing protein</fullName>
    </recommendedName>
</protein>
<gene>
    <name evidence="1" type="ORF">EVA_00171</name>
</gene>
<proteinExistence type="predicted"/>
<name>J9H9C9_9ZZZZ</name>
<evidence type="ECO:0008006" key="2">
    <source>
        <dbReference type="Google" id="ProtNLM"/>
    </source>
</evidence>
<reference evidence="1" key="1">
    <citation type="journal article" date="2012" name="PLoS ONE">
        <title>Gene sets for utilization of primary and secondary nutrition supplies in the distal gut of endangered iberian lynx.</title>
        <authorList>
            <person name="Alcaide M."/>
            <person name="Messina E."/>
            <person name="Richter M."/>
            <person name="Bargiela R."/>
            <person name="Peplies J."/>
            <person name="Huws S.A."/>
            <person name="Newbold C.J."/>
            <person name="Golyshin P.N."/>
            <person name="Simon M.A."/>
            <person name="Lopez G."/>
            <person name="Yakimov M.M."/>
            <person name="Ferrer M."/>
        </authorList>
    </citation>
    <scope>NUCLEOTIDE SEQUENCE</scope>
</reference>
<organism evidence="1">
    <name type="scientific">gut metagenome</name>
    <dbReference type="NCBI Taxonomy" id="749906"/>
    <lineage>
        <taxon>unclassified sequences</taxon>
        <taxon>metagenomes</taxon>
        <taxon>organismal metagenomes</taxon>
    </lineage>
</organism>
<sequence length="402" mass="43840">MKKNFLYVAFAALCLMGTSTFTSCSDDDDPAPVVCPVDETEFTAAKGLQLMYNNNPMLGQKVKFTPNGDKATLKITSDLSALPGMPAGKADMSELQGPGLLPGTPELTLSVDLKVNGDQCSFEGMGETEFCTYEYQGTVNKSSLNLQFNNVKLKDTSFAGKMDLNQFEYTLSSWGNSIDKVTDTPIHIVWESEKGIDLGFVQLPMQSVLEMVLNMPLIPEGDGKYVPEKLNEVLKDVTFQEDGNIVATYTDIKNPAAGWQTSPVNLAQYVVVNATTIRVFLNPMAIMLQAMKGVKAVSDEAIWGAINQLKPLLKDGVPVVCSADNDKRTLFLNQDLLLPLLKSTVVPLFQDKDFRDDLLEAMKKNPSFAGLAPLAGPVLELVPSIIETTTKLEIGLNFTVSK</sequence>
<dbReference type="EMBL" id="AMCI01000004">
    <property type="protein sequence ID" value="EJX11140.1"/>
    <property type="molecule type" value="Genomic_DNA"/>
</dbReference>
<dbReference type="AlphaFoldDB" id="J9H9C9"/>
<comment type="caution">
    <text evidence="1">The sequence shown here is derived from an EMBL/GenBank/DDBJ whole genome shotgun (WGS) entry which is preliminary data.</text>
</comment>
<accession>J9H9C9</accession>
<evidence type="ECO:0000313" key="1">
    <source>
        <dbReference type="EMBL" id="EJX11140.1"/>
    </source>
</evidence>
<dbReference type="PROSITE" id="PS51257">
    <property type="entry name" value="PROKAR_LIPOPROTEIN"/>
    <property type="match status" value="1"/>
</dbReference>